<reference evidence="6" key="1">
    <citation type="journal article" date="2019" name="Int. J. Syst. Evol. Microbiol.">
        <title>The Global Catalogue of Microorganisms (GCM) 10K type strain sequencing project: providing services to taxonomists for standard genome sequencing and annotation.</title>
        <authorList>
            <consortium name="The Broad Institute Genomics Platform"/>
            <consortium name="The Broad Institute Genome Sequencing Center for Infectious Disease"/>
            <person name="Wu L."/>
            <person name="Ma J."/>
        </authorList>
    </citation>
    <scope>NUCLEOTIDE SEQUENCE [LARGE SCALE GENOMIC DNA]</scope>
    <source>
        <strain evidence="6">CGMCC 1.12989</strain>
    </source>
</reference>
<proteinExistence type="inferred from homology"/>
<dbReference type="PANTHER" id="PTHR12526">
    <property type="entry name" value="GLYCOSYLTRANSFERASE"/>
    <property type="match status" value="1"/>
</dbReference>
<evidence type="ECO:0000256" key="2">
    <source>
        <dbReference type="ARBA" id="ARBA00022676"/>
    </source>
</evidence>
<evidence type="ECO:0000256" key="1">
    <source>
        <dbReference type="ARBA" id="ARBA00009481"/>
    </source>
</evidence>
<dbReference type="CDD" id="cd03801">
    <property type="entry name" value="GT4_PimA-like"/>
    <property type="match status" value="1"/>
</dbReference>
<dbReference type="RefSeq" id="WP_379537645.1">
    <property type="nucleotide sequence ID" value="NZ_JBHSDR010000003.1"/>
</dbReference>
<gene>
    <name evidence="5" type="ORF">ACFO0A_03810</name>
</gene>
<accession>A0ABV8RLB5</accession>
<comment type="similarity">
    <text evidence="1">Belongs to the glycosyltransferase group 1 family. Glycosyltransferase 4 subfamily.</text>
</comment>
<protein>
    <submittedName>
        <fullName evidence="5">Glycosyltransferase family 4 protein</fullName>
        <ecNumber evidence="5">2.4.-.-</ecNumber>
    </submittedName>
</protein>
<dbReference type="SUPFAM" id="SSF53756">
    <property type="entry name" value="UDP-Glycosyltransferase/glycogen phosphorylase"/>
    <property type="match status" value="1"/>
</dbReference>
<dbReference type="EC" id="2.4.-.-" evidence="5"/>
<comment type="caution">
    <text evidence="5">The sequence shown here is derived from an EMBL/GenBank/DDBJ whole genome shotgun (WGS) entry which is preliminary data.</text>
</comment>
<dbReference type="Proteomes" id="UP001595828">
    <property type="component" value="Unassembled WGS sequence"/>
</dbReference>
<dbReference type="Gene3D" id="3.40.50.2000">
    <property type="entry name" value="Glycogen Phosphorylase B"/>
    <property type="match status" value="2"/>
</dbReference>
<dbReference type="InterPro" id="IPR001296">
    <property type="entry name" value="Glyco_trans_1"/>
</dbReference>
<sequence length="361" mass="38202">MRIAYVINSLEGGGAAFPVPDITRAMRDAGAEVRILALTRRDGRALAAMERAGLTVRVREGGERDHLAAARWIDREAREWGATHLWTSLTRATLLGLAVGKLRGLPVASWQHNAFLKPANRRLLRAMQPLAALWVGDSAAVTELTARRLAVPRDRLACWPIFAARPDAPAARPWRPGELLRLGSLGRLHPAKGYDVLIEALAILHAQGFTPPVPFEVAIAGEGAERAALEAQARAAGIANLAFTGFAGDPLAFLAGLHLYLQPSRVEGLCIAAHQAMQAGLPVLGTATGEMPHTIVSGRSGEIVPPGDAPALADALARLLGRPENLAEMGAASRERVLGRFGPEVFAATGAALVERLGKAA</sequence>
<evidence type="ECO:0000259" key="4">
    <source>
        <dbReference type="Pfam" id="PF00534"/>
    </source>
</evidence>
<keyword evidence="3 5" id="KW-0808">Transferase</keyword>
<dbReference type="Pfam" id="PF00534">
    <property type="entry name" value="Glycos_transf_1"/>
    <property type="match status" value="1"/>
</dbReference>
<evidence type="ECO:0000313" key="5">
    <source>
        <dbReference type="EMBL" id="MFC4294182.1"/>
    </source>
</evidence>
<dbReference type="PANTHER" id="PTHR12526:SF640">
    <property type="entry name" value="COLANIC ACID BIOSYNTHESIS GLYCOSYLTRANSFERASE WCAL-RELATED"/>
    <property type="match status" value="1"/>
</dbReference>
<feature type="domain" description="Glycosyl transferase family 1" evidence="4">
    <location>
        <begin position="182"/>
        <end position="336"/>
    </location>
</feature>
<dbReference type="GO" id="GO:0016757">
    <property type="term" value="F:glycosyltransferase activity"/>
    <property type="evidence" value="ECO:0007669"/>
    <property type="project" value="UniProtKB-KW"/>
</dbReference>
<evidence type="ECO:0000313" key="6">
    <source>
        <dbReference type="Proteomes" id="UP001595828"/>
    </source>
</evidence>
<evidence type="ECO:0000256" key="3">
    <source>
        <dbReference type="ARBA" id="ARBA00022679"/>
    </source>
</evidence>
<keyword evidence="6" id="KW-1185">Reference proteome</keyword>
<keyword evidence="2 5" id="KW-0328">Glycosyltransferase</keyword>
<name>A0ABV8RLB5_9SPHN</name>
<organism evidence="5 6">
    <name type="scientific">Novosphingobium tardum</name>
    <dbReference type="NCBI Taxonomy" id="1538021"/>
    <lineage>
        <taxon>Bacteria</taxon>
        <taxon>Pseudomonadati</taxon>
        <taxon>Pseudomonadota</taxon>
        <taxon>Alphaproteobacteria</taxon>
        <taxon>Sphingomonadales</taxon>
        <taxon>Sphingomonadaceae</taxon>
        <taxon>Novosphingobium</taxon>
    </lineage>
</organism>
<dbReference type="EMBL" id="JBHSDR010000003">
    <property type="protein sequence ID" value="MFC4294182.1"/>
    <property type="molecule type" value="Genomic_DNA"/>
</dbReference>